<dbReference type="InterPro" id="IPR036864">
    <property type="entry name" value="Zn2-C6_fun-type_DNA-bd_sf"/>
</dbReference>
<dbReference type="GO" id="GO:0045944">
    <property type="term" value="P:positive regulation of transcription by RNA polymerase II"/>
    <property type="evidence" value="ECO:0007669"/>
    <property type="project" value="TreeGrafter"/>
</dbReference>
<evidence type="ECO:0000313" key="5">
    <source>
        <dbReference type="EMBL" id="KAH7030927.1"/>
    </source>
</evidence>
<feature type="region of interest" description="Disordered" evidence="3">
    <location>
        <begin position="136"/>
        <end position="262"/>
    </location>
</feature>
<dbReference type="GO" id="GO:0000981">
    <property type="term" value="F:DNA-binding transcription factor activity, RNA polymerase II-specific"/>
    <property type="evidence" value="ECO:0007669"/>
    <property type="project" value="InterPro"/>
</dbReference>
<accession>A0A9P8Y6M1</accession>
<keyword evidence="6" id="KW-1185">Reference proteome</keyword>
<evidence type="ECO:0000256" key="1">
    <source>
        <dbReference type="ARBA" id="ARBA00004123"/>
    </source>
</evidence>
<comment type="caution">
    <text evidence="5">The sequence shown here is derived from an EMBL/GenBank/DDBJ whole genome shotgun (WGS) entry which is preliminary data.</text>
</comment>
<organism evidence="5 6">
    <name type="scientific">Microdochium trichocladiopsis</name>
    <dbReference type="NCBI Taxonomy" id="1682393"/>
    <lineage>
        <taxon>Eukaryota</taxon>
        <taxon>Fungi</taxon>
        <taxon>Dikarya</taxon>
        <taxon>Ascomycota</taxon>
        <taxon>Pezizomycotina</taxon>
        <taxon>Sordariomycetes</taxon>
        <taxon>Xylariomycetidae</taxon>
        <taxon>Xylariales</taxon>
        <taxon>Microdochiaceae</taxon>
        <taxon>Microdochium</taxon>
    </lineage>
</organism>
<proteinExistence type="predicted"/>
<dbReference type="PROSITE" id="PS50048">
    <property type="entry name" value="ZN2_CY6_FUNGAL_2"/>
    <property type="match status" value="1"/>
</dbReference>
<gene>
    <name evidence="5" type="ORF">B0I36DRAFT_322792</name>
</gene>
<dbReference type="AlphaFoldDB" id="A0A9P8Y6M1"/>
<dbReference type="SUPFAM" id="SSF57701">
    <property type="entry name" value="Zn2/Cys6 DNA-binding domain"/>
    <property type="match status" value="1"/>
</dbReference>
<protein>
    <recommendedName>
        <fullName evidence="4">Zn(2)-C6 fungal-type domain-containing protein</fullName>
    </recommendedName>
</protein>
<dbReference type="OrthoDB" id="5278208at2759"/>
<comment type="subcellular location">
    <subcellularLocation>
        <location evidence="1">Nucleus</location>
    </subcellularLocation>
</comment>
<dbReference type="GO" id="GO:0005634">
    <property type="term" value="C:nucleus"/>
    <property type="evidence" value="ECO:0007669"/>
    <property type="project" value="UniProtKB-SubCell"/>
</dbReference>
<dbReference type="InterPro" id="IPR021858">
    <property type="entry name" value="Fun_TF"/>
</dbReference>
<dbReference type="GeneID" id="70183437"/>
<dbReference type="RefSeq" id="XP_046012607.1">
    <property type="nucleotide sequence ID" value="XM_046153891.1"/>
</dbReference>
<dbReference type="Pfam" id="PF11951">
    <property type="entry name" value="Fungal_trans_2"/>
    <property type="match status" value="1"/>
</dbReference>
<dbReference type="SMART" id="SM00066">
    <property type="entry name" value="GAL4"/>
    <property type="match status" value="1"/>
</dbReference>
<dbReference type="GO" id="GO:0000976">
    <property type="term" value="F:transcription cis-regulatory region binding"/>
    <property type="evidence" value="ECO:0007669"/>
    <property type="project" value="TreeGrafter"/>
</dbReference>
<dbReference type="Gene3D" id="4.10.240.10">
    <property type="entry name" value="Zn(2)-C6 fungal-type DNA-binding domain"/>
    <property type="match status" value="1"/>
</dbReference>
<keyword evidence="2" id="KW-0539">Nucleus</keyword>
<feature type="compositionally biased region" description="Acidic residues" evidence="3">
    <location>
        <begin position="170"/>
        <end position="180"/>
    </location>
</feature>
<feature type="region of interest" description="Disordered" evidence="3">
    <location>
        <begin position="74"/>
        <end position="102"/>
    </location>
</feature>
<evidence type="ECO:0000256" key="3">
    <source>
        <dbReference type="SAM" id="MobiDB-lite"/>
    </source>
</evidence>
<feature type="domain" description="Zn(2)-C6 fungal-type" evidence="4">
    <location>
        <begin position="106"/>
        <end position="136"/>
    </location>
</feature>
<name>A0A9P8Y6M1_9PEZI</name>
<dbReference type="InterPro" id="IPR001138">
    <property type="entry name" value="Zn2Cys6_DnaBD"/>
</dbReference>
<sequence length="725" mass="80580">MVLVPASFVCEREDRSSNRILHTLEGLALRRYSRVAGAFKSTSCTVVSDNNDLLGIPRAVTIGHCAAVLQPTMATPVSRRDGSSRGGKARPQTGSDHVKHRRTRSGCWTCRKRRVKCDEARPKCIRCRKGGRECVFPSDMAKGAGASETTKNKTTSPGQDRPSRATASDLDAESELEEASGEPHDSVHDDSHDNRLPFRGRQRERARKAFLERLQDSSSRSESQTPSCASSQSYSPSETSEPDTVETRQPPPPPQTETVWGPENVDERVRFYLNYFVCHITFLDYGLTCDPDSFFDTTLLQMAMLDENRALLYGIVAFSAYHHALKTPEGGLEDFLEYYNNSVASVLQTLNSSEEPGVSTAVTLLQLNAIEANFSDFPQLVSHHRAAGELILRNCGPEMVGNLSARTALLWYLHCDSLMSSWCKMTRVIPRDYVETLADFYRQQGEVHPKTTGWNIAASHVQLYLASSSVADSQERQELGHTPNMDSNENHALTSSRLHEWHGDLDSSLLDTAHLALGKHDLASPDGTAVLEPWHQSTDASLSTLFGTTLLLAYWHFAMLLHEGTNCLSRGQQPPESVVEHAVRICQIWSFATSLRSASSCMPLIAPLRVAILFLPRNGHYSGWIRRNLAMTETLGNMMAQPVRACMAQILQDQTCLHWWLSNEENMTMAVRNARAMADERWAASLSSTTTTAEFRNSSNTLLEIADAIIRVDGASQGLPLRRFH</sequence>
<dbReference type="GO" id="GO:0008270">
    <property type="term" value="F:zinc ion binding"/>
    <property type="evidence" value="ECO:0007669"/>
    <property type="project" value="InterPro"/>
</dbReference>
<evidence type="ECO:0000259" key="4">
    <source>
        <dbReference type="PROSITE" id="PS50048"/>
    </source>
</evidence>
<reference evidence="5" key="1">
    <citation type="journal article" date="2021" name="Nat. Commun.">
        <title>Genetic determinants of endophytism in the Arabidopsis root mycobiome.</title>
        <authorList>
            <person name="Mesny F."/>
            <person name="Miyauchi S."/>
            <person name="Thiergart T."/>
            <person name="Pickel B."/>
            <person name="Atanasova L."/>
            <person name="Karlsson M."/>
            <person name="Huettel B."/>
            <person name="Barry K.W."/>
            <person name="Haridas S."/>
            <person name="Chen C."/>
            <person name="Bauer D."/>
            <person name="Andreopoulos W."/>
            <person name="Pangilinan J."/>
            <person name="LaButti K."/>
            <person name="Riley R."/>
            <person name="Lipzen A."/>
            <person name="Clum A."/>
            <person name="Drula E."/>
            <person name="Henrissat B."/>
            <person name="Kohler A."/>
            <person name="Grigoriev I.V."/>
            <person name="Martin F.M."/>
            <person name="Hacquard S."/>
        </authorList>
    </citation>
    <scope>NUCLEOTIDE SEQUENCE</scope>
    <source>
        <strain evidence="5">MPI-CAGE-CH-0230</strain>
    </source>
</reference>
<dbReference type="Proteomes" id="UP000756346">
    <property type="component" value="Unassembled WGS sequence"/>
</dbReference>
<feature type="compositionally biased region" description="Basic and acidic residues" evidence="3">
    <location>
        <begin position="181"/>
        <end position="215"/>
    </location>
</feature>
<dbReference type="Pfam" id="PF00172">
    <property type="entry name" value="Zn_clus"/>
    <property type="match status" value="1"/>
</dbReference>
<dbReference type="PANTHER" id="PTHR37534:SF10">
    <property type="entry name" value="ZN(II)2CYS6 TRANSCRIPTION FACTOR (EUROFUNG)"/>
    <property type="match status" value="1"/>
</dbReference>
<dbReference type="PROSITE" id="PS00463">
    <property type="entry name" value="ZN2_CY6_FUNGAL_1"/>
    <property type="match status" value="1"/>
</dbReference>
<dbReference type="PANTHER" id="PTHR37534">
    <property type="entry name" value="TRANSCRIPTIONAL ACTIVATOR PROTEIN UGA3"/>
    <property type="match status" value="1"/>
</dbReference>
<dbReference type="EMBL" id="JAGTJQ010000005">
    <property type="protein sequence ID" value="KAH7030927.1"/>
    <property type="molecule type" value="Genomic_DNA"/>
</dbReference>
<evidence type="ECO:0000313" key="6">
    <source>
        <dbReference type="Proteomes" id="UP000756346"/>
    </source>
</evidence>
<dbReference type="CDD" id="cd00067">
    <property type="entry name" value="GAL4"/>
    <property type="match status" value="1"/>
</dbReference>
<feature type="compositionally biased region" description="Low complexity" evidence="3">
    <location>
        <begin position="221"/>
        <end position="239"/>
    </location>
</feature>
<evidence type="ECO:0000256" key="2">
    <source>
        <dbReference type="ARBA" id="ARBA00023242"/>
    </source>
</evidence>
<feature type="compositionally biased region" description="Polar residues" evidence="3">
    <location>
        <begin position="147"/>
        <end position="158"/>
    </location>
</feature>